<evidence type="ECO:0008006" key="4">
    <source>
        <dbReference type="Google" id="ProtNLM"/>
    </source>
</evidence>
<dbReference type="RefSeq" id="XP_040687374.1">
    <property type="nucleotide sequence ID" value="XM_040835583.1"/>
</dbReference>
<reference evidence="3" key="1">
    <citation type="journal article" date="2017" name="Genome Biol.">
        <title>Comparative genomics reveals high biological diversity and specific adaptations in the industrially and medically important fungal genus Aspergillus.</title>
        <authorList>
            <person name="de Vries R.P."/>
            <person name="Riley R."/>
            <person name="Wiebenga A."/>
            <person name="Aguilar-Osorio G."/>
            <person name="Amillis S."/>
            <person name="Uchima C.A."/>
            <person name="Anderluh G."/>
            <person name="Asadollahi M."/>
            <person name="Askin M."/>
            <person name="Barry K."/>
            <person name="Battaglia E."/>
            <person name="Bayram O."/>
            <person name="Benocci T."/>
            <person name="Braus-Stromeyer S.A."/>
            <person name="Caldana C."/>
            <person name="Canovas D."/>
            <person name="Cerqueira G.C."/>
            <person name="Chen F."/>
            <person name="Chen W."/>
            <person name="Choi C."/>
            <person name="Clum A."/>
            <person name="Dos Santos R.A."/>
            <person name="Damasio A.R."/>
            <person name="Diallinas G."/>
            <person name="Emri T."/>
            <person name="Fekete E."/>
            <person name="Flipphi M."/>
            <person name="Freyberg S."/>
            <person name="Gallo A."/>
            <person name="Gournas C."/>
            <person name="Habgood R."/>
            <person name="Hainaut M."/>
            <person name="Harispe M.L."/>
            <person name="Henrissat B."/>
            <person name="Hilden K.S."/>
            <person name="Hope R."/>
            <person name="Hossain A."/>
            <person name="Karabika E."/>
            <person name="Karaffa L."/>
            <person name="Karanyi Z."/>
            <person name="Krasevec N."/>
            <person name="Kuo A."/>
            <person name="Kusch H."/>
            <person name="LaButti K."/>
            <person name="Lagendijk E.L."/>
            <person name="Lapidus A."/>
            <person name="Levasseur A."/>
            <person name="Lindquist E."/>
            <person name="Lipzen A."/>
            <person name="Logrieco A.F."/>
            <person name="MacCabe A."/>
            <person name="Maekelae M.R."/>
            <person name="Malavazi I."/>
            <person name="Melin P."/>
            <person name="Meyer V."/>
            <person name="Mielnichuk N."/>
            <person name="Miskei M."/>
            <person name="Molnar A.P."/>
            <person name="Mule G."/>
            <person name="Ngan C.Y."/>
            <person name="Orejas M."/>
            <person name="Orosz E."/>
            <person name="Ouedraogo J.P."/>
            <person name="Overkamp K.M."/>
            <person name="Park H.-S."/>
            <person name="Perrone G."/>
            <person name="Piumi F."/>
            <person name="Punt P.J."/>
            <person name="Ram A.F."/>
            <person name="Ramon A."/>
            <person name="Rauscher S."/>
            <person name="Record E."/>
            <person name="Riano-Pachon D.M."/>
            <person name="Robert V."/>
            <person name="Roehrig J."/>
            <person name="Ruller R."/>
            <person name="Salamov A."/>
            <person name="Salih N.S."/>
            <person name="Samson R.A."/>
            <person name="Sandor E."/>
            <person name="Sanguinetti M."/>
            <person name="Schuetze T."/>
            <person name="Sepcic K."/>
            <person name="Shelest E."/>
            <person name="Sherlock G."/>
            <person name="Sophianopoulou V."/>
            <person name="Squina F.M."/>
            <person name="Sun H."/>
            <person name="Susca A."/>
            <person name="Todd R.B."/>
            <person name="Tsang A."/>
            <person name="Unkles S.E."/>
            <person name="van de Wiele N."/>
            <person name="van Rossen-Uffink D."/>
            <person name="Oliveira J.V."/>
            <person name="Vesth T.C."/>
            <person name="Visser J."/>
            <person name="Yu J.-H."/>
            <person name="Zhou M."/>
            <person name="Andersen M.R."/>
            <person name="Archer D.B."/>
            <person name="Baker S.E."/>
            <person name="Benoit I."/>
            <person name="Brakhage A.A."/>
            <person name="Braus G.H."/>
            <person name="Fischer R."/>
            <person name="Frisvad J.C."/>
            <person name="Goldman G.H."/>
            <person name="Houbraken J."/>
            <person name="Oakley B."/>
            <person name="Pocsi I."/>
            <person name="Scazzocchio C."/>
            <person name="Seiboth B."/>
            <person name="vanKuyk P.A."/>
            <person name="Wortman J."/>
            <person name="Dyer P.S."/>
            <person name="Grigoriev I.V."/>
        </authorList>
    </citation>
    <scope>NUCLEOTIDE SEQUENCE [LARGE SCALE GENOMIC DNA]</scope>
    <source>
        <strain evidence="3">DTO 134E9</strain>
    </source>
</reference>
<dbReference type="AlphaFoldDB" id="A0A1L9RFP7"/>
<feature type="chain" id="PRO_5013018987" description="PEBP-like protein" evidence="1">
    <location>
        <begin position="20"/>
        <end position="199"/>
    </location>
</feature>
<dbReference type="InterPro" id="IPR036610">
    <property type="entry name" value="PEBP-like_sf"/>
</dbReference>
<dbReference type="PANTHER" id="PTHR30289:SF1">
    <property type="entry name" value="PEBP (PHOSPHATIDYLETHANOLAMINE-BINDING PROTEIN) FAMILY PROTEIN"/>
    <property type="match status" value="1"/>
</dbReference>
<dbReference type="VEuPathDB" id="FungiDB:ASPWEDRAFT_41551"/>
<dbReference type="SUPFAM" id="SSF49777">
    <property type="entry name" value="PEBP-like"/>
    <property type="match status" value="1"/>
</dbReference>
<evidence type="ECO:0000313" key="3">
    <source>
        <dbReference type="Proteomes" id="UP000184383"/>
    </source>
</evidence>
<keyword evidence="1" id="KW-0732">Signal</keyword>
<dbReference type="PANTHER" id="PTHR30289">
    <property type="entry name" value="UNCHARACTERIZED PROTEIN YBCL-RELATED"/>
    <property type="match status" value="1"/>
</dbReference>
<gene>
    <name evidence="2" type="ORF">ASPWEDRAFT_41551</name>
</gene>
<organism evidence="2 3">
    <name type="scientific">Aspergillus wentii DTO 134E9</name>
    <dbReference type="NCBI Taxonomy" id="1073089"/>
    <lineage>
        <taxon>Eukaryota</taxon>
        <taxon>Fungi</taxon>
        <taxon>Dikarya</taxon>
        <taxon>Ascomycota</taxon>
        <taxon>Pezizomycotina</taxon>
        <taxon>Eurotiomycetes</taxon>
        <taxon>Eurotiomycetidae</taxon>
        <taxon>Eurotiales</taxon>
        <taxon>Aspergillaceae</taxon>
        <taxon>Aspergillus</taxon>
        <taxon>Aspergillus subgen. Cremei</taxon>
    </lineage>
</organism>
<dbReference type="EMBL" id="KV878213">
    <property type="protein sequence ID" value="OJJ33698.1"/>
    <property type="molecule type" value="Genomic_DNA"/>
</dbReference>
<dbReference type="InterPro" id="IPR049556">
    <property type="entry name" value="PhiB"/>
</dbReference>
<accession>A0A1L9RFP7</accession>
<name>A0A1L9RFP7_ASPWE</name>
<dbReference type="STRING" id="1073089.A0A1L9RFP7"/>
<evidence type="ECO:0000256" key="1">
    <source>
        <dbReference type="SAM" id="SignalP"/>
    </source>
</evidence>
<dbReference type="Pfam" id="PF01161">
    <property type="entry name" value="PBP"/>
    <property type="match status" value="1"/>
</dbReference>
<proteinExistence type="predicted"/>
<dbReference type="CDD" id="cd00457">
    <property type="entry name" value="PEBP"/>
    <property type="match status" value="1"/>
</dbReference>
<dbReference type="GeneID" id="63751431"/>
<sequence length="199" mass="21494">MTYAIFALGLFLLLSTVNAQDGRLFFQGPAFSQFPVATFDVDCPEIGPSGSNLTIENSRDGTGCFPALGWSPSSPGTAKYLIISEDPDAPLPKSIIHGLYYAIPPEFTGITEESLLFDGIPYTVRAGFKYGQNRGGSVYLAPQPMVGHGPHRYFFEVIALNQTIDQANLSPAATVEEIAREIEGKVAGWGAWMGVLERT</sequence>
<feature type="signal peptide" evidence="1">
    <location>
        <begin position="1"/>
        <end position="19"/>
    </location>
</feature>
<dbReference type="Proteomes" id="UP000184383">
    <property type="component" value="Unassembled WGS sequence"/>
</dbReference>
<evidence type="ECO:0000313" key="2">
    <source>
        <dbReference type="EMBL" id="OJJ33698.1"/>
    </source>
</evidence>
<dbReference type="Gene3D" id="3.90.280.10">
    <property type="entry name" value="PEBP-like"/>
    <property type="match status" value="1"/>
</dbReference>
<protein>
    <recommendedName>
        <fullName evidence="4">PEBP-like protein</fullName>
    </recommendedName>
</protein>
<dbReference type="InterPro" id="IPR008914">
    <property type="entry name" value="PEBP"/>
</dbReference>
<keyword evidence="3" id="KW-1185">Reference proteome</keyword>
<dbReference type="OrthoDB" id="10251855at2759"/>